<dbReference type="RefSeq" id="WP_106137381.1">
    <property type="nucleotide sequence ID" value="NZ_PVTE01000006.1"/>
</dbReference>
<accession>A0A2T0T5K7</accession>
<proteinExistence type="predicted"/>
<evidence type="ECO:0000313" key="1">
    <source>
        <dbReference type="EMBL" id="PRY40952.1"/>
    </source>
</evidence>
<protein>
    <submittedName>
        <fullName evidence="1">Uncharacterized protein</fullName>
    </submittedName>
</protein>
<keyword evidence="2" id="KW-1185">Reference proteome</keyword>
<dbReference type="OrthoDB" id="964956at2"/>
<reference evidence="1 2" key="1">
    <citation type="submission" date="2018-03" db="EMBL/GenBank/DDBJ databases">
        <title>Genomic Encyclopedia of Archaeal and Bacterial Type Strains, Phase II (KMG-II): from individual species to whole genera.</title>
        <authorList>
            <person name="Goeker M."/>
        </authorList>
    </citation>
    <scope>NUCLEOTIDE SEQUENCE [LARGE SCALE GENOMIC DNA]</scope>
    <source>
        <strain evidence="1 2">DSM 28354</strain>
    </source>
</reference>
<organism evidence="1 2">
    <name type="scientific">Spirosoma oryzae</name>
    <dbReference type="NCBI Taxonomy" id="1469603"/>
    <lineage>
        <taxon>Bacteria</taxon>
        <taxon>Pseudomonadati</taxon>
        <taxon>Bacteroidota</taxon>
        <taxon>Cytophagia</taxon>
        <taxon>Cytophagales</taxon>
        <taxon>Cytophagaceae</taxon>
        <taxon>Spirosoma</taxon>
    </lineage>
</organism>
<dbReference type="AlphaFoldDB" id="A0A2T0T5K7"/>
<sequence>METNQPTRLNGMQQYMLRLFERELPAHQEAEIKQLLAAYFSRLVDDEIDALVSERGITAEQLEQDATVHRRTPYNPKR</sequence>
<gene>
    <name evidence="1" type="ORF">CLV58_106137</name>
</gene>
<name>A0A2T0T5K7_9BACT</name>
<evidence type="ECO:0000313" key="2">
    <source>
        <dbReference type="Proteomes" id="UP000238375"/>
    </source>
</evidence>
<comment type="caution">
    <text evidence="1">The sequence shown here is derived from an EMBL/GenBank/DDBJ whole genome shotgun (WGS) entry which is preliminary data.</text>
</comment>
<dbReference type="EMBL" id="PVTE01000006">
    <property type="protein sequence ID" value="PRY40952.1"/>
    <property type="molecule type" value="Genomic_DNA"/>
</dbReference>
<dbReference type="Proteomes" id="UP000238375">
    <property type="component" value="Unassembled WGS sequence"/>
</dbReference>